<keyword evidence="1" id="KW-0238">DNA-binding</keyword>
<evidence type="ECO:0000313" key="2">
    <source>
        <dbReference type="EMBL" id="GGY21197.1"/>
    </source>
</evidence>
<accession>A0A918P591</accession>
<reference evidence="2" key="2">
    <citation type="submission" date="2020-09" db="EMBL/GenBank/DDBJ databases">
        <authorList>
            <person name="Sun Q."/>
            <person name="Ohkuma M."/>
        </authorList>
    </citation>
    <scope>NUCLEOTIDE SEQUENCE</scope>
    <source>
        <strain evidence="2">JCM 4790</strain>
    </source>
</reference>
<organism evidence="2 3">
    <name type="scientific">Streptomyces minutiscleroticus</name>
    <dbReference type="NCBI Taxonomy" id="68238"/>
    <lineage>
        <taxon>Bacteria</taxon>
        <taxon>Bacillati</taxon>
        <taxon>Actinomycetota</taxon>
        <taxon>Actinomycetes</taxon>
        <taxon>Kitasatosporales</taxon>
        <taxon>Streptomycetaceae</taxon>
        <taxon>Streptomyces</taxon>
    </lineage>
</organism>
<dbReference type="EMBL" id="BMVU01000194">
    <property type="protein sequence ID" value="GGY21197.1"/>
    <property type="molecule type" value="Genomic_DNA"/>
</dbReference>
<proteinExistence type="predicted"/>
<protein>
    <submittedName>
        <fullName evidence="2">Uncharacterized protein</fullName>
    </submittedName>
</protein>
<dbReference type="Gene3D" id="1.10.150.130">
    <property type="match status" value="1"/>
</dbReference>
<dbReference type="GO" id="GO:0003677">
    <property type="term" value="F:DNA binding"/>
    <property type="evidence" value="ECO:0007669"/>
    <property type="project" value="UniProtKB-KW"/>
</dbReference>
<dbReference type="Proteomes" id="UP000619244">
    <property type="component" value="Unassembled WGS sequence"/>
</dbReference>
<comment type="caution">
    <text evidence="2">The sequence shown here is derived from an EMBL/GenBank/DDBJ whole genome shotgun (WGS) entry which is preliminary data.</text>
</comment>
<dbReference type="AlphaFoldDB" id="A0A918P591"/>
<name>A0A918P591_9ACTN</name>
<reference evidence="2" key="1">
    <citation type="journal article" date="2014" name="Int. J. Syst. Evol. Microbiol.">
        <title>Complete genome sequence of Corynebacterium casei LMG S-19264T (=DSM 44701T), isolated from a smear-ripened cheese.</title>
        <authorList>
            <consortium name="US DOE Joint Genome Institute (JGI-PGF)"/>
            <person name="Walter F."/>
            <person name="Albersmeier A."/>
            <person name="Kalinowski J."/>
            <person name="Ruckert C."/>
        </authorList>
    </citation>
    <scope>NUCLEOTIDE SEQUENCE</scope>
    <source>
        <strain evidence="2">JCM 4790</strain>
    </source>
</reference>
<dbReference type="RefSeq" id="WP_229919993.1">
    <property type="nucleotide sequence ID" value="NZ_BMVU01000194.1"/>
</dbReference>
<sequence>MPGDPVHIRPDGMVDWDFLDFVRSAVFRNPERETKRNYGTDYRPLLSLLSSRGLSWRDATPQALADYRHWRCKAPENPGRIGGTKWNREAAAFTKLFTWGEVYPLSVDVSRCEDLAADSVSARVSWLTPRTWDLWFDIGPRGRTRAGIAAGGR</sequence>
<evidence type="ECO:0000313" key="3">
    <source>
        <dbReference type="Proteomes" id="UP000619244"/>
    </source>
</evidence>
<evidence type="ECO:0000256" key="1">
    <source>
        <dbReference type="ARBA" id="ARBA00023125"/>
    </source>
</evidence>
<dbReference type="InterPro" id="IPR010998">
    <property type="entry name" value="Integrase_recombinase_N"/>
</dbReference>
<keyword evidence="3" id="KW-1185">Reference proteome</keyword>
<gene>
    <name evidence="2" type="ORF">GCM10010358_83650</name>
</gene>